<proteinExistence type="predicted"/>
<organism evidence="1 2">
    <name type="scientific">Streptomyces yokosukanensis</name>
    <dbReference type="NCBI Taxonomy" id="67386"/>
    <lineage>
        <taxon>Bacteria</taxon>
        <taxon>Bacillati</taxon>
        <taxon>Actinomycetota</taxon>
        <taxon>Actinomycetes</taxon>
        <taxon>Kitasatosporales</taxon>
        <taxon>Streptomycetaceae</taxon>
        <taxon>Streptomyces</taxon>
    </lineage>
</organism>
<keyword evidence="2" id="KW-1185">Reference proteome</keyword>
<evidence type="ECO:0000313" key="2">
    <source>
        <dbReference type="Proteomes" id="UP000053127"/>
    </source>
</evidence>
<dbReference type="RefSeq" id="WP_067125772.1">
    <property type="nucleotide sequence ID" value="NZ_KQ948213.1"/>
</dbReference>
<sequence length="120" mass="12932">MNEPRTVTVPTLDHGDVTVPEPDWCTGHGPFPEHRADLTHYGLEHRLTYNGAELFRLMLAQTPLAERASREVCGYVEQAGYTGSLDQGGLYDLAAALDAAADQLRAFADQHAALLAGGAQ</sequence>
<dbReference type="OrthoDB" id="4335926at2"/>
<protein>
    <submittedName>
        <fullName evidence="1">Uncharacterized protein</fullName>
    </submittedName>
</protein>
<dbReference type="Pfam" id="PF21848">
    <property type="entry name" value="DUF6907"/>
    <property type="match status" value="1"/>
</dbReference>
<dbReference type="Proteomes" id="UP000053127">
    <property type="component" value="Unassembled WGS sequence"/>
</dbReference>
<dbReference type="InterPro" id="IPR054202">
    <property type="entry name" value="DUF6907"/>
</dbReference>
<dbReference type="EMBL" id="LMWN01000032">
    <property type="protein sequence ID" value="KUN03972.1"/>
    <property type="molecule type" value="Genomic_DNA"/>
</dbReference>
<name>A0A124HFI6_9ACTN</name>
<accession>A0A124HFI6</accession>
<dbReference type="STRING" id="67386.AQI95_21270"/>
<comment type="caution">
    <text evidence="1">The sequence shown here is derived from an EMBL/GenBank/DDBJ whole genome shotgun (WGS) entry which is preliminary data.</text>
</comment>
<evidence type="ECO:0000313" key="1">
    <source>
        <dbReference type="EMBL" id="KUN03972.1"/>
    </source>
</evidence>
<gene>
    <name evidence="1" type="ORF">AQI95_21270</name>
</gene>
<reference evidence="1 2" key="1">
    <citation type="submission" date="2015-10" db="EMBL/GenBank/DDBJ databases">
        <title>Draft genome sequence of Streptomyces yokosukanensis DSM 40224, type strain for the species Streptomyces yokosukanensis.</title>
        <authorList>
            <person name="Ruckert C."/>
            <person name="Winkler A."/>
            <person name="Kalinowski J."/>
            <person name="Kampfer P."/>
            <person name="Glaeser S."/>
        </authorList>
    </citation>
    <scope>NUCLEOTIDE SEQUENCE [LARGE SCALE GENOMIC DNA]</scope>
    <source>
        <strain evidence="1 2">DSM 40224</strain>
    </source>
</reference>
<dbReference type="AlphaFoldDB" id="A0A124HFI6"/>